<dbReference type="GO" id="GO:0005886">
    <property type="term" value="C:plasma membrane"/>
    <property type="evidence" value="ECO:0007669"/>
    <property type="project" value="UniProtKB-SubCell"/>
</dbReference>
<dbReference type="GO" id="GO:0022857">
    <property type="term" value="F:transmembrane transporter activity"/>
    <property type="evidence" value="ECO:0007669"/>
    <property type="project" value="InterPro"/>
</dbReference>
<name>A0A6F8ZKB6_9FIRM</name>
<dbReference type="Gene3D" id="1.20.1250.20">
    <property type="entry name" value="MFS general substrate transporter like domains"/>
    <property type="match status" value="1"/>
</dbReference>
<evidence type="ECO:0000313" key="10">
    <source>
        <dbReference type="Proteomes" id="UP000503399"/>
    </source>
</evidence>
<evidence type="ECO:0000256" key="5">
    <source>
        <dbReference type="ARBA" id="ARBA00022989"/>
    </source>
</evidence>
<dbReference type="EMBL" id="LR778114">
    <property type="protein sequence ID" value="CAB1130238.1"/>
    <property type="molecule type" value="Genomic_DNA"/>
</dbReference>
<proteinExistence type="predicted"/>
<evidence type="ECO:0000256" key="3">
    <source>
        <dbReference type="ARBA" id="ARBA00022475"/>
    </source>
</evidence>
<dbReference type="Proteomes" id="UP000503399">
    <property type="component" value="Chromosome"/>
</dbReference>
<evidence type="ECO:0000256" key="2">
    <source>
        <dbReference type="ARBA" id="ARBA00022448"/>
    </source>
</evidence>
<dbReference type="KEGG" id="hfv:R50_2749"/>
<keyword evidence="6 7" id="KW-0472">Membrane</keyword>
<feature type="transmembrane region" description="Helical" evidence="7">
    <location>
        <begin position="258"/>
        <end position="277"/>
    </location>
</feature>
<keyword evidence="5 7" id="KW-1133">Transmembrane helix</keyword>
<keyword evidence="10" id="KW-1185">Reference proteome</keyword>
<feature type="domain" description="Major facilitator superfamily (MFS) profile" evidence="8">
    <location>
        <begin position="222"/>
        <end position="418"/>
    </location>
</feature>
<dbReference type="InterPro" id="IPR020846">
    <property type="entry name" value="MFS_dom"/>
</dbReference>
<feature type="transmembrane region" description="Helical" evidence="7">
    <location>
        <begin position="77"/>
        <end position="98"/>
    </location>
</feature>
<keyword evidence="4 7" id="KW-0812">Transmembrane</keyword>
<feature type="transmembrane region" description="Helical" evidence="7">
    <location>
        <begin position="355"/>
        <end position="377"/>
    </location>
</feature>
<protein>
    <submittedName>
        <fullName evidence="9">MFS transporter</fullName>
    </submittedName>
</protein>
<dbReference type="PANTHER" id="PTHR23517:SF2">
    <property type="entry name" value="MULTIDRUG RESISTANCE PROTEIN MDTH"/>
    <property type="match status" value="1"/>
</dbReference>
<evidence type="ECO:0000256" key="6">
    <source>
        <dbReference type="ARBA" id="ARBA00023136"/>
    </source>
</evidence>
<dbReference type="AlphaFoldDB" id="A0A6F8ZKB6"/>
<dbReference type="SUPFAM" id="SSF103473">
    <property type="entry name" value="MFS general substrate transporter"/>
    <property type="match status" value="1"/>
</dbReference>
<dbReference type="InterPro" id="IPR050171">
    <property type="entry name" value="MFS_Transporters"/>
</dbReference>
<feature type="transmembrane region" description="Helical" evidence="7">
    <location>
        <begin position="139"/>
        <end position="161"/>
    </location>
</feature>
<sequence length="418" mass="42158">MAAGSLVPSLGARAWWIVAGNGIRQLGLGMTYPFLIVYLHQVRGFSLAAAGGILGVMSLAGLFTLPAAGSLIDAAGAGPALVLSLWVSALGTAGFIWVRTPWQALVTAAADGAGSSAMWSALNTALARSAAGGDRSGAFAVNYALGNLGLGIGSLLAGLVVNLARPGSFAVIFYGDAATSLLFAGLLLAAGETRRYEPGGGAPGSAWTGTWNYLAVLRDRVLLAATAVNSLLVTGGIAQLSVAFPAWATGPAHTGPRVVGLAFAANCFAIVASQLFVARWLRGRRRTGATALAAVVFAVSWVGVLVAGSRPPGGAAAWLIGALALFGFGETFMAPSLPALINDVAPEALRGRYNAVFNLAWQVGPVIGPVLTGMAFAGHAARALLLGLAGAQLAAAGLTRVMAIWVPEGVDRGLIPPA</sequence>
<feature type="transmembrane region" description="Helical" evidence="7">
    <location>
        <begin position="315"/>
        <end position="334"/>
    </location>
</feature>
<dbReference type="InterPro" id="IPR036259">
    <property type="entry name" value="MFS_trans_sf"/>
</dbReference>
<comment type="subcellular location">
    <subcellularLocation>
        <location evidence="1">Cell membrane</location>
        <topology evidence="1">Multi-pass membrane protein</topology>
    </subcellularLocation>
</comment>
<dbReference type="Pfam" id="PF07690">
    <property type="entry name" value="MFS_1"/>
    <property type="match status" value="1"/>
</dbReference>
<evidence type="ECO:0000259" key="8">
    <source>
        <dbReference type="PROSITE" id="PS50850"/>
    </source>
</evidence>
<evidence type="ECO:0000313" key="9">
    <source>
        <dbReference type="EMBL" id="CAB1130238.1"/>
    </source>
</evidence>
<organism evidence="9 10">
    <name type="scientific">Candidatus Hydrogenisulfobacillus filiaventi</name>
    <dbReference type="NCBI Taxonomy" id="2707344"/>
    <lineage>
        <taxon>Bacteria</taxon>
        <taxon>Bacillati</taxon>
        <taxon>Bacillota</taxon>
        <taxon>Clostridia</taxon>
        <taxon>Eubacteriales</taxon>
        <taxon>Clostridiales Family XVII. Incertae Sedis</taxon>
        <taxon>Candidatus Hydrogenisulfobacillus</taxon>
    </lineage>
</organism>
<accession>A0A6F8ZKB6</accession>
<feature type="transmembrane region" description="Helical" evidence="7">
    <location>
        <begin position="289"/>
        <end position="309"/>
    </location>
</feature>
<keyword evidence="2" id="KW-0813">Transport</keyword>
<dbReference type="PROSITE" id="PS50850">
    <property type="entry name" value="MFS"/>
    <property type="match status" value="1"/>
</dbReference>
<evidence type="ECO:0000256" key="4">
    <source>
        <dbReference type="ARBA" id="ARBA00022692"/>
    </source>
</evidence>
<feature type="transmembrane region" description="Helical" evidence="7">
    <location>
        <begin position="167"/>
        <end position="189"/>
    </location>
</feature>
<dbReference type="InterPro" id="IPR011701">
    <property type="entry name" value="MFS"/>
</dbReference>
<evidence type="ECO:0000256" key="1">
    <source>
        <dbReference type="ARBA" id="ARBA00004651"/>
    </source>
</evidence>
<dbReference type="PANTHER" id="PTHR23517">
    <property type="entry name" value="RESISTANCE PROTEIN MDTM, PUTATIVE-RELATED-RELATED"/>
    <property type="match status" value="1"/>
</dbReference>
<reference evidence="9 10" key="1">
    <citation type="submission" date="2020-02" db="EMBL/GenBank/DDBJ databases">
        <authorList>
            <person name="Hogendoorn C."/>
        </authorList>
    </citation>
    <scope>NUCLEOTIDE SEQUENCE [LARGE SCALE GENOMIC DNA]</scope>
    <source>
        <strain evidence="9">R501</strain>
    </source>
</reference>
<keyword evidence="3" id="KW-1003">Cell membrane</keyword>
<feature type="transmembrane region" description="Helical" evidence="7">
    <location>
        <begin position="221"/>
        <end position="246"/>
    </location>
</feature>
<gene>
    <name evidence="9" type="ORF">R50_2749</name>
</gene>
<feature type="transmembrane region" description="Helical" evidence="7">
    <location>
        <begin position="44"/>
        <end position="65"/>
    </location>
</feature>
<evidence type="ECO:0000256" key="7">
    <source>
        <dbReference type="SAM" id="Phobius"/>
    </source>
</evidence>